<evidence type="ECO:0000313" key="2">
    <source>
        <dbReference type="Proteomes" id="UP000287651"/>
    </source>
</evidence>
<protein>
    <submittedName>
        <fullName evidence="1">Uncharacterized protein</fullName>
    </submittedName>
</protein>
<dbReference type="AlphaFoldDB" id="A0A426XC36"/>
<evidence type="ECO:0000313" key="1">
    <source>
        <dbReference type="EMBL" id="RRT37000.1"/>
    </source>
</evidence>
<sequence length="109" mass="11675">MTARVAPVVRATLGNQETLAPKVTLVAWPQGLHEQQGFAPTAVWLPQTTRVSWSPGFPMQSRLLGHIGVAQPWPRATRSALGQAAFDQAESTKSCSRLRLQAAFGLGVG</sequence>
<name>A0A426XC36_ENSVE</name>
<dbReference type="EMBL" id="AMZH03022816">
    <property type="protein sequence ID" value="RRT37000.1"/>
    <property type="molecule type" value="Genomic_DNA"/>
</dbReference>
<reference evidence="1 2" key="1">
    <citation type="journal article" date="2014" name="Agronomy (Basel)">
        <title>A Draft Genome Sequence for Ensete ventricosum, the Drought-Tolerant Tree Against Hunger.</title>
        <authorList>
            <person name="Harrison J."/>
            <person name="Moore K.A."/>
            <person name="Paszkiewicz K."/>
            <person name="Jones T."/>
            <person name="Grant M."/>
            <person name="Ambacheew D."/>
            <person name="Muzemil S."/>
            <person name="Studholme D.J."/>
        </authorList>
    </citation>
    <scope>NUCLEOTIDE SEQUENCE [LARGE SCALE GENOMIC DNA]</scope>
</reference>
<proteinExistence type="predicted"/>
<dbReference type="Proteomes" id="UP000287651">
    <property type="component" value="Unassembled WGS sequence"/>
</dbReference>
<accession>A0A426XC36</accession>
<organism evidence="1 2">
    <name type="scientific">Ensete ventricosum</name>
    <name type="common">Abyssinian banana</name>
    <name type="synonym">Musa ensete</name>
    <dbReference type="NCBI Taxonomy" id="4639"/>
    <lineage>
        <taxon>Eukaryota</taxon>
        <taxon>Viridiplantae</taxon>
        <taxon>Streptophyta</taxon>
        <taxon>Embryophyta</taxon>
        <taxon>Tracheophyta</taxon>
        <taxon>Spermatophyta</taxon>
        <taxon>Magnoliopsida</taxon>
        <taxon>Liliopsida</taxon>
        <taxon>Zingiberales</taxon>
        <taxon>Musaceae</taxon>
        <taxon>Ensete</taxon>
    </lineage>
</organism>
<comment type="caution">
    <text evidence="1">The sequence shown here is derived from an EMBL/GenBank/DDBJ whole genome shotgun (WGS) entry which is preliminary data.</text>
</comment>
<gene>
    <name evidence="1" type="ORF">B296_00047788</name>
</gene>